<dbReference type="PROSITE" id="PS51186">
    <property type="entry name" value="GNAT"/>
    <property type="match status" value="1"/>
</dbReference>
<keyword evidence="2" id="KW-0808">Transferase</keyword>
<dbReference type="RefSeq" id="WP_266148875.1">
    <property type="nucleotide sequence ID" value="NZ_CP064028.1"/>
</dbReference>
<accession>A0ABV9C1X6</accession>
<dbReference type="SUPFAM" id="SSF55729">
    <property type="entry name" value="Acyl-CoA N-acyltransferases (Nat)"/>
    <property type="match status" value="1"/>
</dbReference>
<feature type="domain" description="N-acetyltransferase" evidence="1">
    <location>
        <begin position="38"/>
        <end position="193"/>
    </location>
</feature>
<dbReference type="GO" id="GO:0016746">
    <property type="term" value="F:acyltransferase activity"/>
    <property type="evidence" value="ECO:0007669"/>
    <property type="project" value="UniProtKB-KW"/>
</dbReference>
<dbReference type="InterPro" id="IPR016181">
    <property type="entry name" value="Acyl_CoA_acyltransferase"/>
</dbReference>
<dbReference type="InterPro" id="IPR000182">
    <property type="entry name" value="GNAT_dom"/>
</dbReference>
<dbReference type="EC" id="2.3.-.-" evidence="2"/>
<dbReference type="Gene3D" id="3.40.630.30">
    <property type="match status" value="1"/>
</dbReference>
<keyword evidence="2" id="KW-0012">Acyltransferase</keyword>
<comment type="caution">
    <text evidence="2">The sequence shown here is derived from an EMBL/GenBank/DDBJ whole genome shotgun (WGS) entry which is preliminary data.</text>
</comment>
<name>A0ABV9C1X6_9GAMM</name>
<protein>
    <submittedName>
        <fullName evidence="2">GNAT family N-acetyltransferase</fullName>
        <ecNumber evidence="2">2.3.-.-</ecNumber>
    </submittedName>
</protein>
<evidence type="ECO:0000259" key="1">
    <source>
        <dbReference type="PROSITE" id="PS51186"/>
    </source>
</evidence>
<sequence length="193" mass="21837">MSISIRSLEPSLHAGFTYVAEALGDKHWIDHLSDGTPILIRPLQAGDRDLETDFIRDLSPKSRRLRFHCNFKQPSEALIDQLMNLDYQKRTAFIALIHDKGKLREIGVSRYCATAEEHTCESAVTVADDWLNRGLGTLLMRHLIDEARRNGFKRMVSMDSASNQAMSGLARHLGFERRLDPADPSQAIHTLNL</sequence>
<dbReference type="Pfam" id="PF00583">
    <property type="entry name" value="Acetyltransf_1"/>
    <property type="match status" value="1"/>
</dbReference>
<dbReference type="EMBL" id="JBHSGA010000017">
    <property type="protein sequence ID" value="MFC4526974.1"/>
    <property type="molecule type" value="Genomic_DNA"/>
</dbReference>
<evidence type="ECO:0000313" key="2">
    <source>
        <dbReference type="EMBL" id="MFC4526974.1"/>
    </source>
</evidence>
<organism evidence="2 3">
    <name type="scientific">Dyella halodurans</name>
    <dbReference type="NCBI Taxonomy" id="1920171"/>
    <lineage>
        <taxon>Bacteria</taxon>
        <taxon>Pseudomonadati</taxon>
        <taxon>Pseudomonadota</taxon>
        <taxon>Gammaproteobacteria</taxon>
        <taxon>Lysobacterales</taxon>
        <taxon>Rhodanobacteraceae</taxon>
        <taxon>Dyella</taxon>
    </lineage>
</organism>
<keyword evidence="3" id="KW-1185">Reference proteome</keyword>
<dbReference type="Proteomes" id="UP001595961">
    <property type="component" value="Unassembled WGS sequence"/>
</dbReference>
<proteinExistence type="predicted"/>
<dbReference type="CDD" id="cd04301">
    <property type="entry name" value="NAT_SF"/>
    <property type="match status" value="1"/>
</dbReference>
<evidence type="ECO:0000313" key="3">
    <source>
        <dbReference type="Proteomes" id="UP001595961"/>
    </source>
</evidence>
<gene>
    <name evidence="2" type="ORF">ACFO5W_10065</name>
</gene>
<reference evidence="3" key="1">
    <citation type="journal article" date="2019" name="Int. J. Syst. Evol. Microbiol.">
        <title>The Global Catalogue of Microorganisms (GCM) 10K type strain sequencing project: providing services to taxonomists for standard genome sequencing and annotation.</title>
        <authorList>
            <consortium name="The Broad Institute Genomics Platform"/>
            <consortium name="The Broad Institute Genome Sequencing Center for Infectious Disease"/>
            <person name="Wu L."/>
            <person name="Ma J."/>
        </authorList>
    </citation>
    <scope>NUCLEOTIDE SEQUENCE [LARGE SCALE GENOMIC DNA]</scope>
    <source>
        <strain evidence="3">CCM 4481</strain>
    </source>
</reference>